<comment type="caution">
    <text evidence="2">The sequence shown here is derived from an EMBL/GenBank/DDBJ whole genome shotgun (WGS) entry which is preliminary data.</text>
</comment>
<dbReference type="Proteomes" id="UP000784294">
    <property type="component" value="Unassembled WGS sequence"/>
</dbReference>
<evidence type="ECO:0000313" key="3">
    <source>
        <dbReference type="Proteomes" id="UP000784294"/>
    </source>
</evidence>
<feature type="region of interest" description="Disordered" evidence="1">
    <location>
        <begin position="58"/>
        <end position="87"/>
    </location>
</feature>
<accession>A0A3S5CJL2</accession>
<keyword evidence="3" id="KW-1185">Reference proteome</keyword>
<dbReference type="OrthoDB" id="24683at2759"/>
<feature type="compositionally biased region" description="Low complexity" evidence="1">
    <location>
        <begin position="60"/>
        <end position="78"/>
    </location>
</feature>
<reference evidence="2" key="1">
    <citation type="submission" date="2018-11" db="EMBL/GenBank/DDBJ databases">
        <authorList>
            <consortium name="Pathogen Informatics"/>
        </authorList>
    </citation>
    <scope>NUCLEOTIDE SEQUENCE</scope>
</reference>
<gene>
    <name evidence="2" type="ORF">PXEA_LOCUS20212</name>
</gene>
<evidence type="ECO:0000313" key="2">
    <source>
        <dbReference type="EMBL" id="VEL26772.1"/>
    </source>
</evidence>
<organism evidence="2 3">
    <name type="scientific">Protopolystoma xenopodis</name>
    <dbReference type="NCBI Taxonomy" id="117903"/>
    <lineage>
        <taxon>Eukaryota</taxon>
        <taxon>Metazoa</taxon>
        <taxon>Spiralia</taxon>
        <taxon>Lophotrochozoa</taxon>
        <taxon>Platyhelminthes</taxon>
        <taxon>Monogenea</taxon>
        <taxon>Polyopisthocotylea</taxon>
        <taxon>Polystomatidea</taxon>
        <taxon>Polystomatidae</taxon>
        <taxon>Protopolystoma</taxon>
    </lineage>
</organism>
<dbReference type="AlphaFoldDB" id="A0A3S5CJL2"/>
<proteinExistence type="predicted"/>
<sequence>MLTLFPSSSGEYLLGDLAFLEHQLLFNLWQHWTVSPIITIPASSSSLNTSQQHVESCFETPSSSITSTSSAHHSAPDPSHVPHSHSSAESVKPFVYPVQLSDLVRGPALEAVGWPQIDEVSFNHFSTIRQ</sequence>
<protein>
    <submittedName>
        <fullName evidence="2">Uncharacterized protein</fullName>
    </submittedName>
</protein>
<evidence type="ECO:0000256" key="1">
    <source>
        <dbReference type="SAM" id="MobiDB-lite"/>
    </source>
</evidence>
<name>A0A3S5CJL2_9PLAT</name>
<dbReference type="EMBL" id="CAAALY010082610">
    <property type="protein sequence ID" value="VEL26772.1"/>
    <property type="molecule type" value="Genomic_DNA"/>
</dbReference>